<evidence type="ECO:0000256" key="5">
    <source>
        <dbReference type="ARBA" id="ARBA00022989"/>
    </source>
</evidence>
<feature type="domain" description="Bacterial sugar transferase" evidence="8">
    <location>
        <begin position="253"/>
        <end position="434"/>
    </location>
</feature>
<comment type="subcellular location">
    <subcellularLocation>
        <location evidence="1">Membrane</location>
        <topology evidence="1">Multi-pass membrane protein</topology>
    </subcellularLocation>
</comment>
<evidence type="ECO:0000256" key="4">
    <source>
        <dbReference type="ARBA" id="ARBA00022692"/>
    </source>
</evidence>
<feature type="transmembrane region" description="Helical" evidence="7">
    <location>
        <begin position="84"/>
        <end position="104"/>
    </location>
</feature>
<keyword evidence="10" id="KW-1185">Reference proteome</keyword>
<dbReference type="Proteomes" id="UP000003438">
    <property type="component" value="Unassembled WGS sequence"/>
</dbReference>
<organism evidence="9 10">
    <name type="scientific">Subdoligranulum variabile DSM 15176</name>
    <dbReference type="NCBI Taxonomy" id="411471"/>
    <lineage>
        <taxon>Bacteria</taxon>
        <taxon>Bacillati</taxon>
        <taxon>Bacillota</taxon>
        <taxon>Clostridia</taxon>
        <taxon>Eubacteriales</taxon>
        <taxon>Oscillospiraceae</taxon>
        <taxon>Subdoligranulum</taxon>
    </lineage>
</organism>
<keyword evidence="6 7" id="KW-0472">Membrane</keyword>
<comment type="caution">
    <text evidence="9">The sequence shown here is derived from an EMBL/GenBank/DDBJ whole genome shotgun (WGS) entry which is preliminary data.</text>
</comment>
<keyword evidence="5 7" id="KW-1133">Transmembrane helix</keyword>
<evidence type="ECO:0000256" key="3">
    <source>
        <dbReference type="ARBA" id="ARBA00022679"/>
    </source>
</evidence>
<evidence type="ECO:0000256" key="7">
    <source>
        <dbReference type="SAM" id="Phobius"/>
    </source>
</evidence>
<keyword evidence="4 7" id="KW-0812">Transmembrane</keyword>
<dbReference type="PANTHER" id="PTHR30576:SF0">
    <property type="entry name" value="UNDECAPRENYL-PHOSPHATE N-ACETYLGALACTOSAMINYL 1-PHOSPHATE TRANSFERASE-RELATED"/>
    <property type="match status" value="1"/>
</dbReference>
<evidence type="ECO:0000256" key="1">
    <source>
        <dbReference type="ARBA" id="ARBA00004141"/>
    </source>
</evidence>
<dbReference type="Pfam" id="PF02397">
    <property type="entry name" value="Bac_transf"/>
    <property type="match status" value="1"/>
</dbReference>
<evidence type="ECO:0000256" key="2">
    <source>
        <dbReference type="ARBA" id="ARBA00006464"/>
    </source>
</evidence>
<dbReference type="RefSeq" id="WP_007047896.1">
    <property type="nucleotide sequence ID" value="NZ_GG704770.1"/>
</dbReference>
<comment type="similarity">
    <text evidence="2">Belongs to the bacterial sugar transferase family.</text>
</comment>
<protein>
    <submittedName>
        <fullName evidence="9">Exopolysaccharide biosynthesis polyprenyl glycosylphosphotransferase</fullName>
    </submittedName>
</protein>
<evidence type="ECO:0000313" key="9">
    <source>
        <dbReference type="EMBL" id="EFB75176.1"/>
    </source>
</evidence>
<dbReference type="STRING" id="411471.SUBVAR_06534"/>
<dbReference type="HOGENOM" id="CLU_024920_0_0_9"/>
<sequence>MDQLLYKKTMLRVVKLINVAMMTIPFAACWYLFYADVLASPYFAKGNWMIIALFAVLYVTYGRIYDGFQISLNRISESVTSQSLAVIIADGILFFVTWLLMKYFPPVPPMIVLIIVQILLSAVWCRAAHIWYFSTFPAKRTAIIYDQREGMQNLISQYGLSKKFDVVAVDDVVGALDKDLSILEGVDVVFLCGIHSHERNVILKRCIAEDVQMYLVPRIGDVIMSGAKKMHMFHLPILRVERYDPAPEYLFLKRAVDLIIAGLALLILSPVMLIVAIAIKATDGGPVFYKQCRLTKDGKTFPVLKFRSMRVDAEKDGVARLSTGENDDRITPVGRFIRKCRLDELPQLLNILAGQMSLVGPRPERPEIAAQYEKELPEFALRLQTKAGLTGYAQVYGKYNTTPYDKLQMDLMYIANPSIIEDFKIMFATVKILFEAESTEGVDEGNVTAAG</sequence>
<dbReference type="GO" id="GO:0016780">
    <property type="term" value="F:phosphotransferase activity, for other substituted phosphate groups"/>
    <property type="evidence" value="ECO:0007669"/>
    <property type="project" value="TreeGrafter"/>
</dbReference>
<feature type="transmembrane region" description="Helical" evidence="7">
    <location>
        <begin position="46"/>
        <end position="64"/>
    </location>
</feature>
<feature type="transmembrane region" description="Helical" evidence="7">
    <location>
        <begin position="110"/>
        <end position="133"/>
    </location>
</feature>
<dbReference type="GO" id="GO:0016020">
    <property type="term" value="C:membrane"/>
    <property type="evidence" value="ECO:0007669"/>
    <property type="project" value="UniProtKB-SubCell"/>
</dbReference>
<gene>
    <name evidence="9" type="ORF">SUBVAR_06534</name>
</gene>
<dbReference type="PANTHER" id="PTHR30576">
    <property type="entry name" value="COLANIC BIOSYNTHESIS UDP-GLUCOSE LIPID CARRIER TRANSFERASE"/>
    <property type="match status" value="1"/>
</dbReference>
<dbReference type="InterPro" id="IPR003362">
    <property type="entry name" value="Bact_transf"/>
</dbReference>
<reference evidence="9" key="1">
    <citation type="submission" date="2009-12" db="EMBL/GenBank/DDBJ databases">
        <authorList>
            <person name="Weinstock G."/>
            <person name="Sodergren E."/>
            <person name="Clifton S."/>
            <person name="Fulton L."/>
            <person name="Fulton B."/>
            <person name="Courtney L."/>
            <person name="Fronick C."/>
            <person name="Harrison M."/>
            <person name="Strong C."/>
            <person name="Farmer C."/>
            <person name="Delahaunty K."/>
            <person name="Markovic C."/>
            <person name="Hall O."/>
            <person name="Minx P."/>
            <person name="Tomlinson C."/>
            <person name="Mitreva M."/>
            <person name="Nelson J."/>
            <person name="Hou S."/>
            <person name="Wollam A."/>
            <person name="Pepin K.H."/>
            <person name="Johnson M."/>
            <person name="Bhonagiri V."/>
            <person name="Nash W.E."/>
            <person name="Warren W."/>
            <person name="Chinwalla A."/>
            <person name="Mardis E.R."/>
            <person name="Wilson R.K."/>
        </authorList>
    </citation>
    <scope>NUCLEOTIDE SEQUENCE [LARGE SCALE GENOMIC DNA]</scope>
    <source>
        <strain evidence="9">DSM 15176</strain>
    </source>
</reference>
<evidence type="ECO:0000259" key="8">
    <source>
        <dbReference type="Pfam" id="PF02397"/>
    </source>
</evidence>
<name>D1PQ66_9FIRM</name>
<dbReference type="InterPro" id="IPR017475">
    <property type="entry name" value="EPS_sugar_tfrase"/>
</dbReference>
<dbReference type="AlphaFoldDB" id="D1PQ66"/>
<dbReference type="eggNOG" id="COG2148">
    <property type="taxonomic scope" value="Bacteria"/>
</dbReference>
<evidence type="ECO:0000256" key="6">
    <source>
        <dbReference type="ARBA" id="ARBA00023136"/>
    </source>
</evidence>
<proteinExistence type="inferred from homology"/>
<dbReference type="NCBIfam" id="TIGR03025">
    <property type="entry name" value="EPS_sugtrans"/>
    <property type="match status" value="1"/>
</dbReference>
<dbReference type="EMBL" id="ACBY02000032">
    <property type="protein sequence ID" value="EFB75176.1"/>
    <property type="molecule type" value="Genomic_DNA"/>
</dbReference>
<feature type="transmembrane region" description="Helical" evidence="7">
    <location>
        <begin position="12"/>
        <end position="34"/>
    </location>
</feature>
<accession>D1PQ66</accession>
<keyword evidence="3" id="KW-0808">Transferase</keyword>
<feature type="transmembrane region" description="Helical" evidence="7">
    <location>
        <begin position="258"/>
        <end position="279"/>
    </location>
</feature>
<evidence type="ECO:0000313" key="10">
    <source>
        <dbReference type="Proteomes" id="UP000003438"/>
    </source>
</evidence>